<accession>A0ACC1YQ14</accession>
<keyword evidence="2" id="KW-1185">Reference proteome</keyword>
<dbReference type="EMBL" id="CM051395">
    <property type="protein sequence ID" value="KAJ4725531.1"/>
    <property type="molecule type" value="Genomic_DNA"/>
</dbReference>
<reference evidence="1 2" key="1">
    <citation type="journal article" date="2023" name="Science">
        <title>Complex scaffold remodeling in plant triterpene biosynthesis.</title>
        <authorList>
            <person name="De La Pena R."/>
            <person name="Hodgson H."/>
            <person name="Liu J.C."/>
            <person name="Stephenson M.J."/>
            <person name="Martin A.C."/>
            <person name="Owen C."/>
            <person name="Harkess A."/>
            <person name="Leebens-Mack J."/>
            <person name="Jimenez L.E."/>
            <person name="Osbourn A."/>
            <person name="Sattely E.S."/>
        </authorList>
    </citation>
    <scope>NUCLEOTIDE SEQUENCE [LARGE SCALE GENOMIC DNA]</scope>
    <source>
        <strain evidence="2">cv. JPN11</strain>
        <tissue evidence="1">Leaf</tissue>
    </source>
</reference>
<evidence type="ECO:0000313" key="1">
    <source>
        <dbReference type="EMBL" id="KAJ4725531.1"/>
    </source>
</evidence>
<gene>
    <name evidence="1" type="ORF">OWV82_004390</name>
</gene>
<organism evidence="1 2">
    <name type="scientific">Melia azedarach</name>
    <name type="common">Chinaberry tree</name>
    <dbReference type="NCBI Taxonomy" id="155640"/>
    <lineage>
        <taxon>Eukaryota</taxon>
        <taxon>Viridiplantae</taxon>
        <taxon>Streptophyta</taxon>
        <taxon>Embryophyta</taxon>
        <taxon>Tracheophyta</taxon>
        <taxon>Spermatophyta</taxon>
        <taxon>Magnoliopsida</taxon>
        <taxon>eudicotyledons</taxon>
        <taxon>Gunneridae</taxon>
        <taxon>Pentapetalae</taxon>
        <taxon>rosids</taxon>
        <taxon>malvids</taxon>
        <taxon>Sapindales</taxon>
        <taxon>Meliaceae</taxon>
        <taxon>Melia</taxon>
    </lineage>
</organism>
<name>A0ACC1YQ14_MELAZ</name>
<dbReference type="Proteomes" id="UP001164539">
    <property type="component" value="Chromosome 2"/>
</dbReference>
<sequence>MTKEREISNGLEMNLFDRDEDGEGDDESKTKTSASSSNSVVEEGEKKASSSGVRPYVRSKVPRLRWTPDLHLCFVQAVERLGGQERATPKLVLQLMNIKGISIAHVKSHLQMYRSKKIDDHGQVINSRGHLMRSSDPFSHNLWHHSMLQGINQKIDCNFSDASWIGHRNSMLRPYVNLGSRACFGESLLDRIIYGQIGSNIRNERHYTRSNLAFTEQRIGRTRERHEDCLSYNCDAFQTQSSSNVPSLWHGKERTKCCNYTPNPATPNSKWRIDGSEKQSTGKRKALEHDDLDLSLSLGSKLRKEEVRRKLWGDEEEVESNLLLSLSSSLTREICTSTNLKRYGRLNEGDDTINPKLASTLDLTI</sequence>
<protein>
    <submittedName>
        <fullName evidence="1">Myb family transcription factor</fullName>
    </submittedName>
</protein>
<proteinExistence type="predicted"/>
<comment type="caution">
    <text evidence="1">The sequence shown here is derived from an EMBL/GenBank/DDBJ whole genome shotgun (WGS) entry which is preliminary data.</text>
</comment>
<evidence type="ECO:0000313" key="2">
    <source>
        <dbReference type="Proteomes" id="UP001164539"/>
    </source>
</evidence>